<protein>
    <submittedName>
        <fullName evidence="1">Uncharacterized protein</fullName>
    </submittedName>
</protein>
<comment type="caution">
    <text evidence="1">The sequence shown here is derived from an EMBL/GenBank/DDBJ whole genome shotgun (WGS) entry which is preliminary data.</text>
</comment>
<keyword evidence="2" id="KW-1185">Reference proteome</keyword>
<dbReference type="EMBL" id="CM041542">
    <property type="protein sequence ID" value="KAI3365691.1"/>
    <property type="molecule type" value="Genomic_DNA"/>
</dbReference>
<dbReference type="Proteomes" id="UP000831701">
    <property type="component" value="Chromosome 12"/>
</dbReference>
<sequence length="1246" mass="140058">MLLVPSWTDQHVPQVLCKEGILGFRAYWEVKYSGWVVVGIAFEGAGRRSSDGPCGLGEKEQSWGLGWGGSHYQMWINGLNTEIWGIPQCTTIGVYLDHPADKPEGQAEGKPADEEPGSTELTGLFVEKPPENVVAVAGADITFTARVDSSTLTRKPTMKWLKGKWLDLGSKAGKHMQFKETYDRNTKIYTYEMKIIKVVPGDAGGYRCEVTAKDKCDSSTFEISVEAAQQEAQADILSAFKRADAGEDEGDLDFSALLKATKKKKKPEKEEPDIDVWELLKNAHPSEYEKIAFQYGITDLRGMLKRLKKMKVEPKHSEAFLKRLESCYSVDKGKKIVLRCEVVDPDVQVKWLKNGQEIKPSAKYVMEANGNVRTLTINKTSLADDAAYECVIGEDKSFTEVFVKEPPVTITKLMDDYHVVVGERVEFEIEVSEEGAHVMWFFEDTELHKDKESTKYRFKKDGKKHTLIIQEATLDDIGMYHAWTNGGHTKGELEVEEKQLEVLQDIADLTVKATDQAMFKCEVSDDKVTGKWYKDGVEVLPSDRIKMSHIGRFHRLTIDDVKPEDAGDYTFIPDGYALSLSAKLNFLGEKDRMITEEIKIDYVPRQDPPKIHLDTTGNMVSQNTIIVVAGNKLRLDVEITGEPAPTVVWSKGDQQITNNEGRIRVESRKDLSCFVIEGAEREDEGNYTICVTNPAGEDKAVLFVKIVDVPDPPENVKCMSVGEDCATITWEAPKFDGGAPLKGYLMERKKKGSSRWTKLNFDVYNSTTYEAKRMIEGVLYEMRVFAVNSIGMSPPSLNSKPFMPIRDFLESLFLSPPAPTSEPTRLTVHDVTDSACTLKWLAPEKIGAGGLDGYIIEYCKEGDTEWVVANKDLCERQGYVVRGLPVGERINFRVVAVNCAGRSPPATLAQPVTIREIVEYPKIRLPRELRTKFIKKVGEKVNLTIPFQGKPRPVATWYKDGQPIDPKLVNVRNSNVDSILFIRSAEREHSGKYELVLQIENMEDRATIDIRIVEKPGPPLNVRVTDVWGFNAALEWEPPKDDGNCEITGYTIQKADMKTKEWFTIYEHNRRTNCTASDLIIGNEYMFRIYSENLCGLSEEPRQSKNTAVIAKTGLVSKSNPYKEMDVSCVPKFTQPLVDRSVVAGYSTAISCAVKGFPRPKIIWMKNKMIIGEDPKYLMQNNQGVLTLNIRKPSTFDGGKYSCMAVNELGKDEVECKLDVRGKNKGEERAARLETGGRRGMVEEER</sequence>
<evidence type="ECO:0000313" key="1">
    <source>
        <dbReference type="EMBL" id="KAI3365691.1"/>
    </source>
</evidence>
<reference evidence="1" key="1">
    <citation type="submission" date="2022-04" db="EMBL/GenBank/DDBJ databases">
        <title>Jade perch genome.</title>
        <authorList>
            <person name="Chao B."/>
        </authorList>
    </citation>
    <scope>NUCLEOTIDE SEQUENCE</scope>
    <source>
        <strain evidence="1">CB-2022</strain>
    </source>
</reference>
<accession>A0ACB8WD80</accession>
<name>A0ACB8WD80_9TELE</name>
<evidence type="ECO:0000313" key="2">
    <source>
        <dbReference type="Proteomes" id="UP000831701"/>
    </source>
</evidence>
<organism evidence="1 2">
    <name type="scientific">Scortum barcoo</name>
    <name type="common">barcoo grunter</name>
    <dbReference type="NCBI Taxonomy" id="214431"/>
    <lineage>
        <taxon>Eukaryota</taxon>
        <taxon>Metazoa</taxon>
        <taxon>Chordata</taxon>
        <taxon>Craniata</taxon>
        <taxon>Vertebrata</taxon>
        <taxon>Euteleostomi</taxon>
        <taxon>Actinopterygii</taxon>
        <taxon>Neopterygii</taxon>
        <taxon>Teleostei</taxon>
        <taxon>Neoteleostei</taxon>
        <taxon>Acanthomorphata</taxon>
        <taxon>Eupercaria</taxon>
        <taxon>Centrarchiformes</taxon>
        <taxon>Terapontoidei</taxon>
        <taxon>Terapontidae</taxon>
        <taxon>Scortum</taxon>
    </lineage>
</organism>
<proteinExistence type="predicted"/>
<gene>
    <name evidence="1" type="ORF">L3Q82_010744</name>
</gene>